<dbReference type="SMART" id="SM00061">
    <property type="entry name" value="MATH"/>
    <property type="match status" value="1"/>
</dbReference>
<evidence type="ECO:0000259" key="3">
    <source>
        <dbReference type="PROSITE" id="PS50144"/>
    </source>
</evidence>
<dbReference type="SUPFAM" id="SSF49599">
    <property type="entry name" value="TRAF domain-like"/>
    <property type="match status" value="1"/>
</dbReference>
<accession>A0AAD5Z567</accession>
<dbReference type="InterPro" id="IPR011333">
    <property type="entry name" value="SKP1/BTB/POZ_sf"/>
</dbReference>
<dbReference type="Pfam" id="PF22486">
    <property type="entry name" value="MATH_2"/>
    <property type="match status" value="1"/>
</dbReference>
<dbReference type="Gene3D" id="3.30.710.10">
    <property type="entry name" value="Potassium Channel Kv1.1, Chain A"/>
    <property type="match status" value="1"/>
</dbReference>
<dbReference type="SUPFAM" id="SSF54695">
    <property type="entry name" value="POZ domain"/>
    <property type="match status" value="1"/>
</dbReference>
<dbReference type="InterPro" id="IPR008974">
    <property type="entry name" value="TRAF-like"/>
</dbReference>
<dbReference type="Proteomes" id="UP001210211">
    <property type="component" value="Unassembled WGS sequence"/>
</dbReference>
<organism evidence="4 5">
    <name type="scientific">Rhynchospora tenuis</name>
    <dbReference type="NCBI Taxonomy" id="198213"/>
    <lineage>
        <taxon>Eukaryota</taxon>
        <taxon>Viridiplantae</taxon>
        <taxon>Streptophyta</taxon>
        <taxon>Embryophyta</taxon>
        <taxon>Tracheophyta</taxon>
        <taxon>Spermatophyta</taxon>
        <taxon>Magnoliopsida</taxon>
        <taxon>Liliopsida</taxon>
        <taxon>Poales</taxon>
        <taxon>Cyperaceae</taxon>
        <taxon>Cyperoideae</taxon>
        <taxon>Rhynchosporeae</taxon>
        <taxon>Rhynchospora</taxon>
    </lineage>
</organism>
<evidence type="ECO:0008006" key="6">
    <source>
        <dbReference type="Google" id="ProtNLM"/>
    </source>
</evidence>
<evidence type="ECO:0000313" key="5">
    <source>
        <dbReference type="Proteomes" id="UP001210211"/>
    </source>
</evidence>
<protein>
    <recommendedName>
        <fullName evidence="6">BTB domain-containing protein</fullName>
    </recommendedName>
</protein>
<dbReference type="InterPro" id="IPR045005">
    <property type="entry name" value="BPM1-6"/>
</dbReference>
<dbReference type="PROSITE" id="PS50144">
    <property type="entry name" value="MATH"/>
    <property type="match status" value="1"/>
</dbReference>
<comment type="pathway">
    <text evidence="1">Protein modification; protein ubiquitination.</text>
</comment>
<evidence type="ECO:0000256" key="1">
    <source>
        <dbReference type="ARBA" id="ARBA00004906"/>
    </source>
</evidence>
<sequence length="276" mass="31025">MSLDAPVTASIRSVEEWVGSHFFKIMGYSLEKHKGKGVFLESATFNVAGYDWSIQFYPNGDTKAEEDYTSIYLHIKSEAQNVLAQPTFVILNQNKQPLSICRTTDVYTFTAKNDSIGFMKFVKRSEIESGLKDDCILIRCTVSVFKPLPVEADLDYPFPVPPSEHKQQFINLLENGYGADVTFKVNGQTFNAHKLILSARSQVFDSLFSGPCKEKSDTVIEIEDIEAPVFKSLLYFIYSDTVPDRYALEGLKIVCENILCGIMDSSNVVEKQAESM</sequence>
<feature type="domain" description="BTB" evidence="2">
    <location>
        <begin position="179"/>
        <end position="242"/>
    </location>
</feature>
<keyword evidence="5" id="KW-1185">Reference proteome</keyword>
<name>A0AAD5Z567_9POAL</name>
<dbReference type="Gene3D" id="2.60.210.10">
    <property type="entry name" value="Apoptosis, Tumor Necrosis Factor Receptor Associated Protein 2, Chain A"/>
    <property type="match status" value="1"/>
</dbReference>
<gene>
    <name evidence="4" type="ORF">LUZ61_016238</name>
</gene>
<dbReference type="PANTHER" id="PTHR26379:SF187">
    <property type="entry name" value="OS07G0655300 PROTEIN"/>
    <property type="match status" value="1"/>
</dbReference>
<proteinExistence type="predicted"/>
<dbReference type="InterPro" id="IPR002083">
    <property type="entry name" value="MATH/TRAF_dom"/>
</dbReference>
<dbReference type="PANTHER" id="PTHR26379">
    <property type="entry name" value="BTB/POZ AND MATH DOMAIN-CONTAINING PROTEIN 1"/>
    <property type="match status" value="1"/>
</dbReference>
<dbReference type="AlphaFoldDB" id="A0AAD5Z567"/>
<evidence type="ECO:0000259" key="2">
    <source>
        <dbReference type="PROSITE" id="PS50097"/>
    </source>
</evidence>
<dbReference type="CDD" id="cd00121">
    <property type="entry name" value="MATH"/>
    <property type="match status" value="1"/>
</dbReference>
<comment type="caution">
    <text evidence="4">The sequence shown here is derived from an EMBL/GenBank/DDBJ whole genome shotgun (WGS) entry which is preliminary data.</text>
</comment>
<feature type="domain" description="MATH" evidence="3">
    <location>
        <begin position="18"/>
        <end position="142"/>
    </location>
</feature>
<evidence type="ECO:0000313" key="4">
    <source>
        <dbReference type="EMBL" id="KAJ3687074.1"/>
    </source>
</evidence>
<dbReference type="InterPro" id="IPR000210">
    <property type="entry name" value="BTB/POZ_dom"/>
</dbReference>
<dbReference type="Pfam" id="PF00651">
    <property type="entry name" value="BTB"/>
    <property type="match status" value="1"/>
</dbReference>
<dbReference type="EMBL" id="JAMRDG010000002">
    <property type="protein sequence ID" value="KAJ3687074.1"/>
    <property type="molecule type" value="Genomic_DNA"/>
</dbReference>
<reference evidence="4 5" key="1">
    <citation type="journal article" date="2022" name="Cell">
        <title>Repeat-based holocentromeres influence genome architecture and karyotype evolution.</title>
        <authorList>
            <person name="Hofstatter P.G."/>
            <person name="Thangavel G."/>
            <person name="Lux T."/>
            <person name="Neumann P."/>
            <person name="Vondrak T."/>
            <person name="Novak P."/>
            <person name="Zhang M."/>
            <person name="Costa L."/>
            <person name="Castellani M."/>
            <person name="Scott A."/>
            <person name="Toegelov H."/>
            <person name="Fuchs J."/>
            <person name="Mata-Sucre Y."/>
            <person name="Dias Y."/>
            <person name="Vanzela A.L.L."/>
            <person name="Huettel B."/>
            <person name="Almeida C.C.S."/>
            <person name="Simkova H."/>
            <person name="Souza G."/>
            <person name="Pedrosa-Harand A."/>
            <person name="Macas J."/>
            <person name="Mayer K.F.X."/>
            <person name="Houben A."/>
            <person name="Marques A."/>
        </authorList>
    </citation>
    <scope>NUCLEOTIDE SEQUENCE [LARGE SCALE GENOMIC DNA]</scope>
    <source>
        <strain evidence="4">RhyTen1mFocal</strain>
    </source>
</reference>
<dbReference type="PROSITE" id="PS50097">
    <property type="entry name" value="BTB"/>
    <property type="match status" value="1"/>
</dbReference>
<dbReference type="SMART" id="SM00225">
    <property type="entry name" value="BTB"/>
    <property type="match status" value="1"/>
</dbReference>
<dbReference type="GO" id="GO:0016567">
    <property type="term" value="P:protein ubiquitination"/>
    <property type="evidence" value="ECO:0007669"/>
    <property type="project" value="InterPro"/>
</dbReference>